<keyword evidence="5" id="KW-0503">Monooxygenase</keyword>
<gene>
    <name evidence="5" type="ORF">ACFFH7_12540</name>
</gene>
<evidence type="ECO:0000313" key="5">
    <source>
        <dbReference type="EMBL" id="MFC0542316.1"/>
    </source>
</evidence>
<dbReference type="InterPro" id="IPR002938">
    <property type="entry name" value="FAD-bd"/>
</dbReference>
<comment type="cofactor">
    <cofactor evidence="1">
        <name>FAD</name>
        <dbReference type="ChEBI" id="CHEBI:57692"/>
    </cofactor>
</comment>
<protein>
    <submittedName>
        <fullName evidence="5">FAD-dependent monooxygenase</fullName>
    </submittedName>
</protein>
<dbReference type="Pfam" id="PF01494">
    <property type="entry name" value="FAD_binding_3"/>
    <property type="match status" value="1"/>
</dbReference>
<dbReference type="SUPFAM" id="SSF51905">
    <property type="entry name" value="FAD/NAD(P)-binding domain"/>
    <property type="match status" value="1"/>
</dbReference>
<comment type="caution">
    <text evidence="5">The sequence shown here is derived from an EMBL/GenBank/DDBJ whole genome shotgun (WGS) entry which is preliminary data.</text>
</comment>
<dbReference type="Gene3D" id="3.40.30.120">
    <property type="match status" value="1"/>
</dbReference>
<proteinExistence type="predicted"/>
<dbReference type="RefSeq" id="WP_379793979.1">
    <property type="nucleotide sequence ID" value="NZ_JBHLUD010000003.1"/>
</dbReference>
<accession>A0ABV6MPU7</accession>
<dbReference type="Gene3D" id="3.30.70.2450">
    <property type="match status" value="1"/>
</dbReference>
<dbReference type="GO" id="GO:0004497">
    <property type="term" value="F:monooxygenase activity"/>
    <property type="evidence" value="ECO:0007669"/>
    <property type="project" value="UniProtKB-KW"/>
</dbReference>
<keyword evidence="3" id="KW-0274">FAD</keyword>
<dbReference type="Proteomes" id="UP001589810">
    <property type="component" value="Unassembled WGS sequence"/>
</dbReference>
<evidence type="ECO:0000259" key="4">
    <source>
        <dbReference type="Pfam" id="PF01494"/>
    </source>
</evidence>
<keyword evidence="5" id="KW-0560">Oxidoreductase</keyword>
<evidence type="ECO:0000256" key="2">
    <source>
        <dbReference type="ARBA" id="ARBA00022630"/>
    </source>
</evidence>
<dbReference type="Pfam" id="PF21274">
    <property type="entry name" value="Rng_hyd_C"/>
    <property type="match status" value="1"/>
</dbReference>
<dbReference type="InterPro" id="IPR050641">
    <property type="entry name" value="RIFMO-like"/>
</dbReference>
<sequence>MNVIISGAGPNGLMLACELALAGVRPVVLERLPEPSNEPKANGLVGEVVRLVDHRGLYEALAGRPGPPVPNSGFFPYAGLYLNLGLLDQSPLHVLPAPQRKIVEVLTERAVELGVEIRHGHELVGLKQDSTTVTVEVDGPDGRYELSATYLVGADGARSAVRKLSGIDFGGVTYDRRTMRMAHATVPADWVDPTTRGLKIPGHGLALPFLGIRTEQGGFSYAPLPDHPPTISTVEWDQPPTDEPMTMDELRASVRRVLGVDIPLGEPEGDGPHLMNRLTRGHNRVAARFRDGRVFLLGDAAHILAYGGGGLNLGMQDAANLGWKLAAEINGTAPAGLLDTYDTERRVAAERMLTYGYATNALVAPGSDVTALRVLFAELLGDPAATKRIAELLAGSDIRYDMGVEEPHPLVGRFAPALDLVTPDGPKRLAELACTGRPLLLDFTGTLGVFQGPIDVITAEPVEGLPAAVLIRPDNYVAWASSTADGLSEALDRWFGVAVNHV</sequence>
<keyword evidence="6" id="KW-1185">Reference proteome</keyword>
<reference evidence="5 6" key="1">
    <citation type="submission" date="2024-09" db="EMBL/GenBank/DDBJ databases">
        <authorList>
            <person name="Sun Q."/>
            <person name="Mori K."/>
        </authorList>
    </citation>
    <scope>NUCLEOTIDE SEQUENCE [LARGE SCALE GENOMIC DNA]</scope>
    <source>
        <strain evidence="5 6">TBRC 1432</strain>
    </source>
</reference>
<feature type="domain" description="FAD-binding" evidence="4">
    <location>
        <begin position="2"/>
        <end position="353"/>
    </location>
</feature>
<dbReference type="InterPro" id="IPR036188">
    <property type="entry name" value="FAD/NAD-bd_sf"/>
</dbReference>
<evidence type="ECO:0000313" key="6">
    <source>
        <dbReference type="Proteomes" id="UP001589810"/>
    </source>
</evidence>
<dbReference type="Gene3D" id="3.50.50.60">
    <property type="entry name" value="FAD/NAD(P)-binding domain"/>
    <property type="match status" value="1"/>
</dbReference>
<dbReference type="PRINTS" id="PR00420">
    <property type="entry name" value="RNGMNOXGNASE"/>
</dbReference>
<dbReference type="EMBL" id="JBHLUD010000003">
    <property type="protein sequence ID" value="MFC0542316.1"/>
    <property type="molecule type" value="Genomic_DNA"/>
</dbReference>
<keyword evidence="2" id="KW-0285">Flavoprotein</keyword>
<name>A0ABV6MPU7_9PSEU</name>
<dbReference type="PANTHER" id="PTHR43004">
    <property type="entry name" value="TRK SYSTEM POTASSIUM UPTAKE PROTEIN"/>
    <property type="match status" value="1"/>
</dbReference>
<organism evidence="5 6">
    <name type="scientific">Kutzneria chonburiensis</name>
    <dbReference type="NCBI Taxonomy" id="1483604"/>
    <lineage>
        <taxon>Bacteria</taxon>
        <taxon>Bacillati</taxon>
        <taxon>Actinomycetota</taxon>
        <taxon>Actinomycetes</taxon>
        <taxon>Pseudonocardiales</taxon>
        <taxon>Pseudonocardiaceae</taxon>
        <taxon>Kutzneria</taxon>
    </lineage>
</organism>
<evidence type="ECO:0000256" key="3">
    <source>
        <dbReference type="ARBA" id="ARBA00022827"/>
    </source>
</evidence>
<dbReference type="PANTHER" id="PTHR43004:SF19">
    <property type="entry name" value="BINDING MONOOXYGENASE, PUTATIVE (JCVI)-RELATED"/>
    <property type="match status" value="1"/>
</dbReference>
<evidence type="ECO:0000256" key="1">
    <source>
        <dbReference type="ARBA" id="ARBA00001974"/>
    </source>
</evidence>